<sequence length="151" mass="16270">MLESRFLLRPEGPCCSMPGLPRPLVCQNSLPLTCYLLAAAASLCGMAKAPKAKPPVNATVIPLQQQDSILSSSTPVLLRLSLNAQVTCDYFQHHDLGMYGGPNTPDISRCMGLTDPDVELGPQFAAVCRIVESQSHLGEKKPLRSSSLSYE</sequence>
<protein>
    <submittedName>
        <fullName evidence="1">Uncharacterized protein</fullName>
    </submittedName>
</protein>
<dbReference type="Proteomes" id="UP000269221">
    <property type="component" value="Unassembled WGS sequence"/>
</dbReference>
<dbReference type="AlphaFoldDB" id="A0A3M0JNP5"/>
<organism evidence="1 2">
    <name type="scientific">Hirundo rustica rustica</name>
    <dbReference type="NCBI Taxonomy" id="333673"/>
    <lineage>
        <taxon>Eukaryota</taxon>
        <taxon>Metazoa</taxon>
        <taxon>Chordata</taxon>
        <taxon>Craniata</taxon>
        <taxon>Vertebrata</taxon>
        <taxon>Euteleostomi</taxon>
        <taxon>Archelosauria</taxon>
        <taxon>Archosauria</taxon>
        <taxon>Dinosauria</taxon>
        <taxon>Saurischia</taxon>
        <taxon>Theropoda</taxon>
        <taxon>Coelurosauria</taxon>
        <taxon>Aves</taxon>
        <taxon>Neognathae</taxon>
        <taxon>Neoaves</taxon>
        <taxon>Telluraves</taxon>
        <taxon>Australaves</taxon>
        <taxon>Passeriformes</taxon>
        <taxon>Sylvioidea</taxon>
        <taxon>Hirundinidae</taxon>
        <taxon>Hirundo</taxon>
    </lineage>
</organism>
<proteinExistence type="predicted"/>
<gene>
    <name evidence="1" type="ORF">DUI87_22948</name>
</gene>
<keyword evidence="2" id="KW-1185">Reference proteome</keyword>
<evidence type="ECO:0000313" key="2">
    <source>
        <dbReference type="Proteomes" id="UP000269221"/>
    </source>
</evidence>
<comment type="caution">
    <text evidence="1">The sequence shown here is derived from an EMBL/GenBank/DDBJ whole genome shotgun (WGS) entry which is preliminary data.</text>
</comment>
<name>A0A3M0JNP5_HIRRU</name>
<reference evidence="1 2" key="1">
    <citation type="submission" date="2018-07" db="EMBL/GenBank/DDBJ databases">
        <title>A high quality draft genome assembly of the barn swallow (H. rustica rustica).</title>
        <authorList>
            <person name="Formenti G."/>
            <person name="Chiara M."/>
            <person name="Poveda L."/>
            <person name="Francoijs K.-J."/>
            <person name="Bonisoli-Alquati A."/>
            <person name="Canova L."/>
            <person name="Gianfranceschi L."/>
            <person name="Horner D.S."/>
            <person name="Saino N."/>
        </authorList>
    </citation>
    <scope>NUCLEOTIDE SEQUENCE [LARGE SCALE GENOMIC DNA]</scope>
    <source>
        <strain evidence="1">Chelidonia</strain>
        <tissue evidence="1">Blood</tissue>
    </source>
</reference>
<accession>A0A3M0JNP5</accession>
<dbReference type="EMBL" id="QRBI01000144">
    <property type="protein sequence ID" value="RMC00340.1"/>
    <property type="molecule type" value="Genomic_DNA"/>
</dbReference>
<evidence type="ECO:0000313" key="1">
    <source>
        <dbReference type="EMBL" id="RMC00340.1"/>
    </source>
</evidence>